<reference evidence="2 3" key="1">
    <citation type="submission" date="2011-10" db="EMBL/GenBank/DDBJ databases">
        <title>The Improved High-Quality Draft genome of Methanoplanus limicola DSM 2279.</title>
        <authorList>
            <consortium name="US DOE Joint Genome Institute (JGI-PGF)"/>
            <person name="Lucas S."/>
            <person name="Copeland A."/>
            <person name="Lapidus A."/>
            <person name="Glavina del Rio T."/>
            <person name="Dalin E."/>
            <person name="Tice H."/>
            <person name="Bruce D."/>
            <person name="Goodwin L."/>
            <person name="Pitluck S."/>
            <person name="Peters L."/>
            <person name="Mikhailova N."/>
            <person name="Lu M."/>
            <person name="Kyrpides N."/>
            <person name="Mavromatis K."/>
            <person name="Ivanova N."/>
            <person name="Markowitz V."/>
            <person name="Cheng J.-F."/>
            <person name="Hugenholtz P."/>
            <person name="Woyke T."/>
            <person name="Wu D."/>
            <person name="Wirth R."/>
            <person name="Brambilla E.-M."/>
            <person name="Klenk H.-P."/>
            <person name="Eisen J.A."/>
        </authorList>
    </citation>
    <scope>NUCLEOTIDE SEQUENCE [LARGE SCALE GENOMIC DNA]</scope>
    <source>
        <strain evidence="2 3">DSM 2279</strain>
    </source>
</reference>
<dbReference type="Proteomes" id="UP000005741">
    <property type="component" value="Chromosome"/>
</dbReference>
<keyword evidence="1" id="KW-1133">Transmembrane helix</keyword>
<keyword evidence="1" id="KW-0812">Transmembrane</keyword>
<dbReference type="InParanoid" id="H1Z244"/>
<keyword evidence="3" id="KW-1185">Reference proteome</keyword>
<dbReference type="EMBL" id="CM001436">
    <property type="protein sequence ID" value="EHQ36389.1"/>
    <property type="molecule type" value="Genomic_DNA"/>
</dbReference>
<organism evidence="2 3">
    <name type="scientific">Methanoplanus limicola DSM 2279</name>
    <dbReference type="NCBI Taxonomy" id="937775"/>
    <lineage>
        <taxon>Archaea</taxon>
        <taxon>Methanobacteriati</taxon>
        <taxon>Methanobacteriota</taxon>
        <taxon>Stenosarchaea group</taxon>
        <taxon>Methanomicrobia</taxon>
        <taxon>Methanomicrobiales</taxon>
        <taxon>Methanomicrobiaceae</taxon>
        <taxon>Methanoplanus</taxon>
    </lineage>
</organism>
<dbReference type="STRING" id="937775.Metlim_2335"/>
<keyword evidence="1" id="KW-0472">Membrane</keyword>
<protein>
    <submittedName>
        <fullName evidence="2">Uncharacterized protein</fullName>
    </submittedName>
</protein>
<evidence type="ECO:0000256" key="1">
    <source>
        <dbReference type="SAM" id="Phobius"/>
    </source>
</evidence>
<name>H1Z244_9EURY</name>
<dbReference type="HOGENOM" id="CLU_132455_0_0_2"/>
<evidence type="ECO:0000313" key="2">
    <source>
        <dbReference type="EMBL" id="EHQ36389.1"/>
    </source>
</evidence>
<gene>
    <name evidence="2" type="ORF">Metlim_2335</name>
</gene>
<dbReference type="AlphaFoldDB" id="H1Z244"/>
<evidence type="ECO:0000313" key="3">
    <source>
        <dbReference type="Proteomes" id="UP000005741"/>
    </source>
</evidence>
<accession>H1Z244</accession>
<feature type="transmembrane region" description="Helical" evidence="1">
    <location>
        <begin position="149"/>
        <end position="168"/>
    </location>
</feature>
<proteinExistence type="predicted"/>
<sequence>MRFHPTIEKTIIVFLFLSLISAPALAGGMQVTRDIQPETPQGGETVTMTVSLPPSYYGGIIEKIPEGFDYAGSEHPADAVKTDGQNVIFAVTGEEEIVYSIKMPEDGCGYLYGEWEDFSSGLKGSTEETLLTTPGADTSDLKSNQKSPGFASFQVLAALSALACIYVIRRFK</sequence>